<gene>
    <name evidence="6" type="ORF">DBV05_g10113</name>
</gene>
<dbReference type="InterPro" id="IPR002523">
    <property type="entry name" value="MgTranspt_CorA/ZnTranspt_ZntB"/>
</dbReference>
<dbReference type="Gene3D" id="1.20.58.340">
    <property type="entry name" value="Magnesium transport protein CorA, transmembrane region"/>
    <property type="match status" value="1"/>
</dbReference>
<dbReference type="GO" id="GO:0016020">
    <property type="term" value="C:membrane"/>
    <property type="evidence" value="ECO:0007669"/>
    <property type="project" value="UniProtKB-SubCell"/>
</dbReference>
<comment type="caution">
    <text evidence="6">The sequence shown here is derived from an EMBL/GenBank/DDBJ whole genome shotgun (WGS) entry which is preliminary data.</text>
</comment>
<evidence type="ECO:0000313" key="6">
    <source>
        <dbReference type="EMBL" id="KAB2571218.1"/>
    </source>
</evidence>
<evidence type="ECO:0000313" key="7">
    <source>
        <dbReference type="Proteomes" id="UP000325902"/>
    </source>
</evidence>
<keyword evidence="2 5" id="KW-0812">Transmembrane</keyword>
<dbReference type="InterPro" id="IPR045863">
    <property type="entry name" value="CorA_TM1_TM2"/>
</dbReference>
<feature type="transmembrane region" description="Helical" evidence="5">
    <location>
        <begin position="136"/>
        <end position="154"/>
    </location>
</feature>
<evidence type="ECO:0000256" key="5">
    <source>
        <dbReference type="SAM" id="Phobius"/>
    </source>
</evidence>
<keyword evidence="4 5" id="KW-0472">Membrane</keyword>
<dbReference type="AlphaFoldDB" id="A0A5N5D0N2"/>
<organism evidence="6 7">
    <name type="scientific">Lasiodiplodia theobromae</name>
    <dbReference type="NCBI Taxonomy" id="45133"/>
    <lineage>
        <taxon>Eukaryota</taxon>
        <taxon>Fungi</taxon>
        <taxon>Dikarya</taxon>
        <taxon>Ascomycota</taxon>
        <taxon>Pezizomycotina</taxon>
        <taxon>Dothideomycetes</taxon>
        <taxon>Dothideomycetes incertae sedis</taxon>
        <taxon>Botryosphaeriales</taxon>
        <taxon>Botryosphaeriaceae</taxon>
        <taxon>Lasiodiplodia</taxon>
    </lineage>
</organism>
<feature type="transmembrane region" description="Helical" evidence="5">
    <location>
        <begin position="166"/>
        <end position="184"/>
    </location>
</feature>
<evidence type="ECO:0000256" key="4">
    <source>
        <dbReference type="ARBA" id="ARBA00023136"/>
    </source>
</evidence>
<dbReference type="EMBL" id="VCHE01000107">
    <property type="protein sequence ID" value="KAB2571218.1"/>
    <property type="molecule type" value="Genomic_DNA"/>
</dbReference>
<dbReference type="GO" id="GO:0046873">
    <property type="term" value="F:metal ion transmembrane transporter activity"/>
    <property type="evidence" value="ECO:0007669"/>
    <property type="project" value="InterPro"/>
</dbReference>
<proteinExistence type="predicted"/>
<keyword evidence="3 5" id="KW-1133">Transmembrane helix</keyword>
<dbReference type="SUPFAM" id="SSF144083">
    <property type="entry name" value="Magnesium transport protein CorA, transmembrane region"/>
    <property type="match status" value="1"/>
</dbReference>
<protein>
    <submittedName>
        <fullName evidence="6">Uncharacterized protein</fullName>
    </submittedName>
</protein>
<comment type="subcellular location">
    <subcellularLocation>
        <location evidence="1">Membrane</location>
        <topology evidence="1">Multi-pass membrane protein</topology>
    </subcellularLocation>
</comment>
<name>A0A5N5D0N2_9PEZI</name>
<sequence length="256" mass="29782">MRIVAAEWINYLTVMHHSIKQYEYTVEDLPTLVEELDRLNEDLRSLQSWRRRTMSSEQKMRSTARFIRFSSSASPPDPTIEEPSWQELLAQDYEHLARSVDDYGQRFERMMPVVTSMVQIADSRRSFAETKNVSRLTYLALVFVPLTFTTGLFSMDSEISPGSPKFWIFFAVSIPMTILVFAAARPPPKLLGAMQEYWGALRRPRRKVLDHELRRFGITERPTQASELPTTEGMEVGFSRMDRRRGRGREETFSTL</sequence>
<evidence type="ECO:0000256" key="2">
    <source>
        <dbReference type="ARBA" id="ARBA00022692"/>
    </source>
</evidence>
<dbReference type="Pfam" id="PF01544">
    <property type="entry name" value="CorA"/>
    <property type="match status" value="1"/>
</dbReference>
<accession>A0A5N5D0N2</accession>
<dbReference type="Proteomes" id="UP000325902">
    <property type="component" value="Unassembled WGS sequence"/>
</dbReference>
<evidence type="ECO:0000256" key="1">
    <source>
        <dbReference type="ARBA" id="ARBA00004141"/>
    </source>
</evidence>
<evidence type="ECO:0000256" key="3">
    <source>
        <dbReference type="ARBA" id="ARBA00022989"/>
    </source>
</evidence>
<reference evidence="6 7" key="1">
    <citation type="journal article" date="2019" name="Sci. Rep.">
        <title>A multi-omics analysis of the grapevine pathogen Lasiodiplodia theobromae reveals that temperature affects the expression of virulence- and pathogenicity-related genes.</title>
        <authorList>
            <person name="Felix C."/>
            <person name="Meneses R."/>
            <person name="Goncalves M.F.M."/>
            <person name="Tilleman L."/>
            <person name="Duarte A.S."/>
            <person name="Jorrin-Novo J.V."/>
            <person name="Van de Peer Y."/>
            <person name="Deforce D."/>
            <person name="Van Nieuwerburgh F."/>
            <person name="Esteves A.C."/>
            <person name="Alves A."/>
        </authorList>
    </citation>
    <scope>NUCLEOTIDE SEQUENCE [LARGE SCALE GENOMIC DNA]</scope>
    <source>
        <strain evidence="6 7">LA-SOL3</strain>
    </source>
</reference>
<dbReference type="OrthoDB" id="3231000at2759"/>
<keyword evidence="7" id="KW-1185">Reference proteome</keyword>